<gene>
    <name evidence="1" type="ORF">HMPREF0495_01629</name>
</gene>
<organism evidence="1 2">
    <name type="scientific">Levilactobacillus brevis ATCC 14869 = DSM 20054</name>
    <dbReference type="NCBI Taxonomy" id="649758"/>
    <lineage>
        <taxon>Bacteria</taxon>
        <taxon>Bacillati</taxon>
        <taxon>Bacillota</taxon>
        <taxon>Bacilli</taxon>
        <taxon>Lactobacillales</taxon>
        <taxon>Lactobacillaceae</taxon>
        <taxon>Levilactobacillus</taxon>
    </lineage>
</organism>
<dbReference type="EMBL" id="AWVK01000069">
    <property type="protein sequence ID" value="ERK43213.1"/>
    <property type="molecule type" value="Genomic_DNA"/>
</dbReference>
<protein>
    <submittedName>
        <fullName evidence="1">Uncharacterized protein</fullName>
    </submittedName>
</protein>
<comment type="caution">
    <text evidence="1">The sequence shown here is derived from an EMBL/GenBank/DDBJ whole genome shotgun (WGS) entry which is preliminary data.</text>
</comment>
<dbReference type="AlphaFoldDB" id="U2QPH3"/>
<proteinExistence type="predicted"/>
<feature type="non-terminal residue" evidence="1">
    <location>
        <position position="1"/>
    </location>
</feature>
<dbReference type="HOGENOM" id="CLU_2966333_0_0_9"/>
<name>U2QPH3_LEVBR</name>
<accession>U2QPH3</accession>
<reference evidence="1 2" key="1">
    <citation type="submission" date="2013-06" db="EMBL/GenBank/DDBJ databases">
        <authorList>
            <person name="Weinstock G."/>
            <person name="Sodergren E."/>
            <person name="Lobos E.A."/>
            <person name="Fulton L."/>
            <person name="Fulton R."/>
            <person name="Courtney L."/>
            <person name="Fronick C."/>
            <person name="O'Laughlin M."/>
            <person name="Godfrey J."/>
            <person name="Wilson R.M."/>
            <person name="Miner T."/>
            <person name="Farmer C."/>
            <person name="Delehaunty K."/>
            <person name="Cordes M."/>
            <person name="Minx P."/>
            <person name="Tomlinson C."/>
            <person name="Chen J."/>
            <person name="Wollam A."/>
            <person name="Pepin K.H."/>
            <person name="Bhonagiri V."/>
            <person name="Zhang X."/>
            <person name="Warren W."/>
            <person name="Mitreva M."/>
            <person name="Mardis E.R."/>
            <person name="Wilson R.K."/>
        </authorList>
    </citation>
    <scope>NUCLEOTIDE SEQUENCE [LARGE SCALE GENOMIC DNA]</scope>
    <source>
        <strain evidence="1 2">ATCC 14869</strain>
    </source>
</reference>
<evidence type="ECO:0000313" key="1">
    <source>
        <dbReference type="EMBL" id="ERK43213.1"/>
    </source>
</evidence>
<evidence type="ECO:0000313" key="2">
    <source>
        <dbReference type="Proteomes" id="UP000016644"/>
    </source>
</evidence>
<sequence length="58" mass="6051">AVAEPAAVADASVPTTDHDVATATAQDYQLTPALVQARQIDPMIGMQGITPQQFMPSL</sequence>
<dbReference type="PATRIC" id="fig|649758.3.peg.1459"/>
<dbReference type="Proteomes" id="UP000016644">
    <property type="component" value="Unassembled WGS sequence"/>
</dbReference>